<dbReference type="InterPro" id="IPR050186">
    <property type="entry name" value="TPT_transporter"/>
</dbReference>
<comment type="function">
    <text evidence="5">Involved in the import of GDP-mannose from the cytoplasm into the Golgi lumen.</text>
</comment>
<protein>
    <recommendedName>
        <fullName evidence="5">GDP-mannose transporter</fullName>
        <shortName evidence="5">GMT</shortName>
    </recommendedName>
</protein>
<feature type="signal peptide" evidence="7">
    <location>
        <begin position="1"/>
        <end position="17"/>
    </location>
</feature>
<evidence type="ECO:0000313" key="8">
    <source>
        <dbReference type="EMBL" id="KIO21662.1"/>
    </source>
</evidence>
<feature type="transmembrane region" description="Helical" evidence="5">
    <location>
        <begin position="31"/>
        <end position="48"/>
    </location>
</feature>
<feature type="non-terminal residue" evidence="8">
    <location>
        <position position="214"/>
    </location>
</feature>
<keyword evidence="3 5" id="KW-1133">Transmembrane helix</keyword>
<evidence type="ECO:0000256" key="3">
    <source>
        <dbReference type="ARBA" id="ARBA00022989"/>
    </source>
</evidence>
<feature type="non-terminal residue" evidence="8">
    <location>
        <position position="1"/>
    </location>
</feature>
<keyword evidence="4 5" id="KW-0472">Membrane</keyword>
<keyword evidence="9" id="KW-1185">Reference proteome</keyword>
<feature type="chain" id="PRO_5002175761" description="GDP-mannose transporter" evidence="7">
    <location>
        <begin position="18"/>
        <end position="214"/>
    </location>
</feature>
<evidence type="ECO:0000256" key="7">
    <source>
        <dbReference type="SAM" id="SignalP"/>
    </source>
</evidence>
<sequence>LMLAAFSVLYTLNIAVSNPSLQLVTVPFRQVVRTSAPFFTILVVYLLSASRGKGRGRRSCCVWLTYASSFILSVNYSFTAWGFILTLFEYILPPSPTFDSFSNGGYNNHGKATHHQPHPSSSSSTSASSSSSSPHLLNLLMRMTPLAFVQCGLYAWLSGEMDRAAVHKGPGLEGWSRKSATVLLLNGIIAFLLNIVSWTANQKNGALAMTVAGK</sequence>
<evidence type="ECO:0000256" key="4">
    <source>
        <dbReference type="ARBA" id="ARBA00023136"/>
    </source>
</evidence>
<evidence type="ECO:0000256" key="2">
    <source>
        <dbReference type="ARBA" id="ARBA00022692"/>
    </source>
</evidence>
<evidence type="ECO:0000256" key="1">
    <source>
        <dbReference type="ARBA" id="ARBA00004141"/>
    </source>
</evidence>
<keyword evidence="2 5" id="KW-0812">Transmembrane</keyword>
<comment type="subunit">
    <text evidence="5">Homooligomer.</text>
</comment>
<evidence type="ECO:0000313" key="9">
    <source>
        <dbReference type="Proteomes" id="UP000054248"/>
    </source>
</evidence>
<dbReference type="PANTHER" id="PTHR11132">
    <property type="entry name" value="SOLUTE CARRIER FAMILY 35"/>
    <property type="match status" value="1"/>
</dbReference>
<name>A0A0C3LJU1_9AGAM</name>
<reference evidence="8 9" key="1">
    <citation type="submission" date="2014-04" db="EMBL/GenBank/DDBJ databases">
        <authorList>
            <consortium name="DOE Joint Genome Institute"/>
            <person name="Kuo A."/>
            <person name="Girlanda M."/>
            <person name="Perotto S."/>
            <person name="Kohler A."/>
            <person name="Nagy L.G."/>
            <person name="Floudas D."/>
            <person name="Copeland A."/>
            <person name="Barry K.W."/>
            <person name="Cichocki N."/>
            <person name="Veneault-Fourrey C."/>
            <person name="LaButti K."/>
            <person name="Lindquist E.A."/>
            <person name="Lipzen A."/>
            <person name="Lundell T."/>
            <person name="Morin E."/>
            <person name="Murat C."/>
            <person name="Sun H."/>
            <person name="Tunlid A."/>
            <person name="Henrissat B."/>
            <person name="Grigoriev I.V."/>
            <person name="Hibbett D.S."/>
            <person name="Martin F."/>
            <person name="Nordberg H.P."/>
            <person name="Cantor M.N."/>
            <person name="Hua S.X."/>
        </authorList>
    </citation>
    <scope>NUCLEOTIDE SEQUENCE [LARGE SCALE GENOMIC DNA]</scope>
    <source>
        <strain evidence="8 9">MUT 4182</strain>
    </source>
</reference>
<accession>A0A0C3LJU1</accession>
<keyword evidence="5" id="KW-0333">Golgi apparatus</keyword>
<dbReference type="GO" id="GO:0005789">
    <property type="term" value="C:endoplasmic reticulum membrane"/>
    <property type="evidence" value="ECO:0007669"/>
    <property type="project" value="UniProtKB-SubCell"/>
</dbReference>
<keyword evidence="5" id="KW-0968">Cytoplasmic vesicle</keyword>
<comment type="subcellular location">
    <subcellularLocation>
        <location evidence="5">Golgi apparatus membrane</location>
        <topology evidence="5">Multi-pass membrane protein</topology>
    </subcellularLocation>
    <subcellularLocation>
        <location evidence="5">Cytoplasmic vesicle membrane</location>
        <topology evidence="5">Multi-pass membrane protein</topology>
    </subcellularLocation>
    <subcellularLocation>
        <location evidence="5">Endoplasmic reticulum membrane</location>
        <topology evidence="5">Multi-pass membrane protein</topology>
    </subcellularLocation>
    <subcellularLocation>
        <location evidence="1">Membrane</location>
        <topology evidence="1">Multi-pass membrane protein</topology>
    </subcellularLocation>
</comment>
<feature type="transmembrane region" description="Helical" evidence="5">
    <location>
        <begin position="139"/>
        <end position="159"/>
    </location>
</feature>
<keyword evidence="5" id="KW-0256">Endoplasmic reticulum</keyword>
<gene>
    <name evidence="8" type="ORF">M407DRAFT_60048</name>
</gene>
<proteinExistence type="inferred from homology"/>
<evidence type="ECO:0000256" key="5">
    <source>
        <dbReference type="RuleBase" id="RU367097"/>
    </source>
</evidence>
<keyword evidence="7" id="KW-0732">Signal</keyword>
<dbReference type="GO" id="GO:0030659">
    <property type="term" value="C:cytoplasmic vesicle membrane"/>
    <property type="evidence" value="ECO:0007669"/>
    <property type="project" value="UniProtKB-SubCell"/>
</dbReference>
<feature type="transmembrane region" description="Helical" evidence="5">
    <location>
        <begin position="180"/>
        <end position="200"/>
    </location>
</feature>
<feature type="region of interest" description="Disordered" evidence="6">
    <location>
        <begin position="109"/>
        <end position="130"/>
    </location>
</feature>
<feature type="compositionally biased region" description="Low complexity" evidence="6">
    <location>
        <begin position="120"/>
        <end position="130"/>
    </location>
</feature>
<evidence type="ECO:0000256" key="6">
    <source>
        <dbReference type="SAM" id="MobiDB-lite"/>
    </source>
</evidence>
<keyword evidence="5" id="KW-0813">Transport</keyword>
<dbReference type="HOGENOM" id="CLU_1225045_0_0_1"/>
<reference evidence="9" key="2">
    <citation type="submission" date="2015-01" db="EMBL/GenBank/DDBJ databases">
        <title>Evolutionary Origins and Diversification of the Mycorrhizal Mutualists.</title>
        <authorList>
            <consortium name="DOE Joint Genome Institute"/>
            <consortium name="Mycorrhizal Genomics Consortium"/>
            <person name="Kohler A."/>
            <person name="Kuo A."/>
            <person name="Nagy L.G."/>
            <person name="Floudas D."/>
            <person name="Copeland A."/>
            <person name="Barry K.W."/>
            <person name="Cichocki N."/>
            <person name="Veneault-Fourrey C."/>
            <person name="LaButti K."/>
            <person name="Lindquist E.A."/>
            <person name="Lipzen A."/>
            <person name="Lundell T."/>
            <person name="Morin E."/>
            <person name="Murat C."/>
            <person name="Riley R."/>
            <person name="Ohm R."/>
            <person name="Sun H."/>
            <person name="Tunlid A."/>
            <person name="Henrissat B."/>
            <person name="Grigoriev I.V."/>
            <person name="Hibbett D.S."/>
            <person name="Martin F."/>
        </authorList>
    </citation>
    <scope>NUCLEOTIDE SEQUENCE [LARGE SCALE GENOMIC DNA]</scope>
    <source>
        <strain evidence="9">MUT 4182</strain>
    </source>
</reference>
<dbReference type="Proteomes" id="UP000054248">
    <property type="component" value="Unassembled WGS sequence"/>
</dbReference>
<organism evidence="8 9">
    <name type="scientific">Tulasnella calospora MUT 4182</name>
    <dbReference type="NCBI Taxonomy" id="1051891"/>
    <lineage>
        <taxon>Eukaryota</taxon>
        <taxon>Fungi</taxon>
        <taxon>Dikarya</taxon>
        <taxon>Basidiomycota</taxon>
        <taxon>Agaricomycotina</taxon>
        <taxon>Agaricomycetes</taxon>
        <taxon>Cantharellales</taxon>
        <taxon>Tulasnellaceae</taxon>
        <taxon>Tulasnella</taxon>
    </lineage>
</organism>
<dbReference type="GO" id="GO:0000139">
    <property type="term" value="C:Golgi membrane"/>
    <property type="evidence" value="ECO:0007669"/>
    <property type="project" value="UniProtKB-SubCell"/>
</dbReference>
<keyword evidence="5" id="KW-0762">Sugar transport</keyword>
<dbReference type="AlphaFoldDB" id="A0A0C3LJU1"/>
<dbReference type="OrthoDB" id="10261634at2759"/>
<feature type="transmembrane region" description="Helical" evidence="5">
    <location>
        <begin position="60"/>
        <end position="84"/>
    </location>
</feature>
<comment type="similarity">
    <text evidence="5">Belongs to the TPT transporter family. SLC35D subfamily.</text>
</comment>
<dbReference type="EMBL" id="KN823131">
    <property type="protein sequence ID" value="KIO21662.1"/>
    <property type="molecule type" value="Genomic_DNA"/>
</dbReference>